<dbReference type="STRING" id="27334.A0A0A2IA27"/>
<sequence>MWDRSKMTSATPDSNSSSSPRGHSQNERDSSNRKKRKGPRLAHRKSRTGCQRCRARRVKCDESRPVCRDCHRHGIPCVYDRPAEEGAFPPSTGIQSRPPEPSPSDPGNDAHMELRLLHHFTLFTSATMPGAHLKRIKDCWSIDVPRLAFSYKPLLHAIFAISALHLSKANPDEADLPDIHCNFLEQALREHRLCIGGITTKTADAVCFTSILLQIDVFATLQNRHVVSYEQVSEWMRLVRASVAVFDAALEITRHNTHPPNIQCIIDTFPMPLRIYSDLGSFPFLLSTVPDDEDDETALEAYRGAVAHINATWLAMEAKEHPQISCRRLMVFPLFVTAEFIDLLEKRRPRALVVLAYFLALSAPLRDIWWIGDAAHKYIMTLQPILPAYWERLISWPVEMTISHGTHQTQLAIQPPL</sequence>
<dbReference type="Proteomes" id="UP000030143">
    <property type="component" value="Unassembled WGS sequence"/>
</dbReference>
<dbReference type="PANTHER" id="PTHR47657:SF14">
    <property type="entry name" value="ZN(2)-C6 FUNGAL-TYPE DOMAIN-CONTAINING PROTEIN"/>
    <property type="match status" value="1"/>
</dbReference>
<dbReference type="RefSeq" id="XP_016595946.1">
    <property type="nucleotide sequence ID" value="XM_016743224.1"/>
</dbReference>
<keyword evidence="1" id="KW-0805">Transcription regulation</keyword>
<keyword evidence="4" id="KW-0539">Nucleus</keyword>
<dbReference type="PhylomeDB" id="A0A0A2IA27"/>
<dbReference type="OrthoDB" id="3546279at2759"/>
<feature type="compositionally biased region" description="Basic residues" evidence="5">
    <location>
        <begin position="33"/>
        <end position="48"/>
    </location>
</feature>
<accession>A0A0A2IA27</accession>
<organism evidence="7 8">
    <name type="scientific">Penicillium expansum</name>
    <name type="common">Blue mold rot fungus</name>
    <dbReference type="NCBI Taxonomy" id="27334"/>
    <lineage>
        <taxon>Eukaryota</taxon>
        <taxon>Fungi</taxon>
        <taxon>Dikarya</taxon>
        <taxon>Ascomycota</taxon>
        <taxon>Pezizomycotina</taxon>
        <taxon>Eurotiomycetes</taxon>
        <taxon>Eurotiomycetidae</taxon>
        <taxon>Eurotiales</taxon>
        <taxon>Aspergillaceae</taxon>
        <taxon>Penicillium</taxon>
    </lineage>
</organism>
<proteinExistence type="predicted"/>
<evidence type="ECO:0000256" key="3">
    <source>
        <dbReference type="ARBA" id="ARBA00023163"/>
    </source>
</evidence>
<dbReference type="Pfam" id="PF11951">
    <property type="entry name" value="Fungal_trans_2"/>
    <property type="match status" value="1"/>
</dbReference>
<dbReference type="AlphaFoldDB" id="A0A0A2IA27"/>
<protein>
    <recommendedName>
        <fullName evidence="6">Zn(2)-C6 fungal-type domain-containing protein</fullName>
    </recommendedName>
</protein>
<evidence type="ECO:0000256" key="4">
    <source>
        <dbReference type="ARBA" id="ARBA00023242"/>
    </source>
</evidence>
<feature type="region of interest" description="Disordered" evidence="5">
    <location>
        <begin position="86"/>
        <end position="110"/>
    </location>
</feature>
<dbReference type="VEuPathDB" id="FungiDB:PEXP_033120"/>
<keyword evidence="3" id="KW-0804">Transcription</keyword>
<comment type="caution">
    <text evidence="7">The sequence shown here is derived from an EMBL/GenBank/DDBJ whole genome shotgun (WGS) entry which is preliminary data.</text>
</comment>
<dbReference type="Gene3D" id="4.10.240.10">
    <property type="entry name" value="Zn(2)-C6 fungal-type DNA-binding domain"/>
    <property type="match status" value="1"/>
</dbReference>
<feature type="domain" description="Zn(2)-C6 fungal-type" evidence="6">
    <location>
        <begin position="49"/>
        <end position="79"/>
    </location>
</feature>
<evidence type="ECO:0000256" key="2">
    <source>
        <dbReference type="ARBA" id="ARBA00023125"/>
    </source>
</evidence>
<dbReference type="InterPro" id="IPR036864">
    <property type="entry name" value="Zn2-C6_fun-type_DNA-bd_sf"/>
</dbReference>
<feature type="region of interest" description="Disordered" evidence="5">
    <location>
        <begin position="1"/>
        <end position="48"/>
    </location>
</feature>
<keyword evidence="2" id="KW-0238">DNA-binding</keyword>
<keyword evidence="8" id="KW-1185">Reference proteome</keyword>
<evidence type="ECO:0000313" key="8">
    <source>
        <dbReference type="Proteomes" id="UP000030143"/>
    </source>
</evidence>
<gene>
    <name evidence="7" type="ORF">PEX2_059510</name>
</gene>
<dbReference type="GO" id="GO:0008270">
    <property type="term" value="F:zinc ion binding"/>
    <property type="evidence" value="ECO:0007669"/>
    <property type="project" value="InterPro"/>
</dbReference>
<dbReference type="PROSITE" id="PS00463">
    <property type="entry name" value="ZN2_CY6_FUNGAL_1"/>
    <property type="match status" value="1"/>
</dbReference>
<dbReference type="HOGENOM" id="CLU_024934_6_0_1"/>
<dbReference type="Pfam" id="PF00172">
    <property type="entry name" value="Zn_clus"/>
    <property type="match status" value="1"/>
</dbReference>
<name>A0A0A2IA27_PENEN</name>
<dbReference type="PROSITE" id="PS50048">
    <property type="entry name" value="ZN2_CY6_FUNGAL_2"/>
    <property type="match status" value="1"/>
</dbReference>
<dbReference type="SMART" id="SM00066">
    <property type="entry name" value="GAL4"/>
    <property type="match status" value="1"/>
</dbReference>
<dbReference type="CDD" id="cd00067">
    <property type="entry name" value="GAL4"/>
    <property type="match status" value="1"/>
</dbReference>
<dbReference type="InterPro" id="IPR052400">
    <property type="entry name" value="Zn2-C6_fungal_TF"/>
</dbReference>
<evidence type="ECO:0000259" key="6">
    <source>
        <dbReference type="PROSITE" id="PS50048"/>
    </source>
</evidence>
<reference evidence="7 8" key="1">
    <citation type="journal article" date="2015" name="Mol. Plant Microbe Interact.">
        <title>Genome, transcriptome, and functional analyses of Penicillium expansum provide new insights into secondary metabolism and pathogenicity.</title>
        <authorList>
            <person name="Ballester A.R."/>
            <person name="Marcet-Houben M."/>
            <person name="Levin E."/>
            <person name="Sela N."/>
            <person name="Selma-Lazaro C."/>
            <person name="Carmona L."/>
            <person name="Wisniewski M."/>
            <person name="Droby S."/>
            <person name="Gonzalez-Candelas L."/>
            <person name="Gabaldon T."/>
        </authorList>
    </citation>
    <scope>NUCLEOTIDE SEQUENCE [LARGE SCALE GENOMIC DNA]</scope>
    <source>
        <strain evidence="7 8">MD-8</strain>
    </source>
</reference>
<dbReference type="EMBL" id="JQFZ01000252">
    <property type="protein sequence ID" value="KGO53307.1"/>
    <property type="molecule type" value="Genomic_DNA"/>
</dbReference>
<dbReference type="SUPFAM" id="SSF57701">
    <property type="entry name" value="Zn2/Cys6 DNA-binding domain"/>
    <property type="match status" value="1"/>
</dbReference>
<dbReference type="GO" id="GO:0003677">
    <property type="term" value="F:DNA binding"/>
    <property type="evidence" value="ECO:0007669"/>
    <property type="project" value="UniProtKB-KW"/>
</dbReference>
<dbReference type="GeneID" id="27678643"/>
<dbReference type="GO" id="GO:0000981">
    <property type="term" value="F:DNA-binding transcription factor activity, RNA polymerase II-specific"/>
    <property type="evidence" value="ECO:0007669"/>
    <property type="project" value="InterPro"/>
</dbReference>
<dbReference type="InterPro" id="IPR001138">
    <property type="entry name" value="Zn2Cys6_DnaBD"/>
</dbReference>
<evidence type="ECO:0000313" key="7">
    <source>
        <dbReference type="EMBL" id="KGO53307.1"/>
    </source>
</evidence>
<evidence type="ECO:0000256" key="5">
    <source>
        <dbReference type="SAM" id="MobiDB-lite"/>
    </source>
</evidence>
<dbReference type="PANTHER" id="PTHR47657">
    <property type="entry name" value="STEROL REGULATORY ELEMENT-BINDING PROTEIN ECM22"/>
    <property type="match status" value="1"/>
</dbReference>
<dbReference type="InterPro" id="IPR021858">
    <property type="entry name" value="Fun_TF"/>
</dbReference>
<evidence type="ECO:0000256" key="1">
    <source>
        <dbReference type="ARBA" id="ARBA00023015"/>
    </source>
</evidence>